<feature type="region of interest" description="Disordered" evidence="1">
    <location>
        <begin position="175"/>
        <end position="203"/>
    </location>
</feature>
<protein>
    <submittedName>
        <fullName evidence="2">Uncharacterized protein</fullName>
    </submittedName>
</protein>
<evidence type="ECO:0000313" key="2">
    <source>
        <dbReference type="EMBL" id="KAH3685901.1"/>
    </source>
</evidence>
<feature type="region of interest" description="Disordered" evidence="1">
    <location>
        <begin position="1"/>
        <end position="40"/>
    </location>
</feature>
<evidence type="ECO:0000256" key="1">
    <source>
        <dbReference type="SAM" id="MobiDB-lite"/>
    </source>
</evidence>
<dbReference type="AlphaFoldDB" id="A0A9P8Q8G7"/>
<name>A0A9P8Q8G7_WICPI</name>
<reference evidence="2" key="1">
    <citation type="journal article" date="2021" name="Open Biol.">
        <title>Shared evolutionary footprints suggest mitochondrial oxidative damage underlies multiple complex I losses in fungi.</title>
        <authorList>
            <person name="Schikora-Tamarit M.A."/>
            <person name="Marcet-Houben M."/>
            <person name="Nosek J."/>
            <person name="Gabaldon T."/>
        </authorList>
    </citation>
    <scope>NUCLEOTIDE SEQUENCE</scope>
    <source>
        <strain evidence="2">CBS2887</strain>
    </source>
</reference>
<feature type="compositionally biased region" description="Basic and acidic residues" evidence="1">
    <location>
        <begin position="191"/>
        <end position="203"/>
    </location>
</feature>
<feature type="compositionally biased region" description="Basic residues" evidence="1">
    <location>
        <begin position="180"/>
        <end position="190"/>
    </location>
</feature>
<keyword evidence="3" id="KW-1185">Reference proteome</keyword>
<reference evidence="2" key="2">
    <citation type="submission" date="2021-01" db="EMBL/GenBank/DDBJ databases">
        <authorList>
            <person name="Schikora-Tamarit M.A."/>
        </authorList>
    </citation>
    <scope>NUCLEOTIDE SEQUENCE</scope>
    <source>
        <strain evidence="2">CBS2887</strain>
    </source>
</reference>
<dbReference type="EMBL" id="JAEUBG010001734">
    <property type="protein sequence ID" value="KAH3685901.1"/>
    <property type="molecule type" value="Genomic_DNA"/>
</dbReference>
<sequence>MTQEKNLIAEKTSLNSNESQRSTTITTTEQEDNQEPSPQYSDDLFPNFKSLKISTPTPQHELLSHLDKYQSLQTQLQTQLSSTFIQFTKFKIQTNPIISVENNKHNANKIINIPNSNSHSDELNLESTESQFKPLSQVMGFPTFQLRQTVKGFEDALKDMVNVINERSRLMVVMEDLEKRKKSQRKSNKKKKDEKDDVKEEEN</sequence>
<dbReference type="Proteomes" id="UP000774326">
    <property type="component" value="Unassembled WGS sequence"/>
</dbReference>
<organism evidence="2 3">
    <name type="scientific">Wickerhamomyces pijperi</name>
    <name type="common">Yeast</name>
    <name type="synonym">Pichia pijperi</name>
    <dbReference type="NCBI Taxonomy" id="599730"/>
    <lineage>
        <taxon>Eukaryota</taxon>
        <taxon>Fungi</taxon>
        <taxon>Dikarya</taxon>
        <taxon>Ascomycota</taxon>
        <taxon>Saccharomycotina</taxon>
        <taxon>Saccharomycetes</taxon>
        <taxon>Phaffomycetales</taxon>
        <taxon>Wickerhamomycetaceae</taxon>
        <taxon>Wickerhamomyces</taxon>
    </lineage>
</organism>
<accession>A0A9P8Q8G7</accession>
<evidence type="ECO:0000313" key="3">
    <source>
        <dbReference type="Proteomes" id="UP000774326"/>
    </source>
</evidence>
<proteinExistence type="predicted"/>
<gene>
    <name evidence="2" type="ORF">WICPIJ_003127</name>
</gene>
<feature type="compositionally biased region" description="Polar residues" evidence="1">
    <location>
        <begin position="12"/>
        <end position="28"/>
    </location>
</feature>
<comment type="caution">
    <text evidence="2">The sequence shown here is derived from an EMBL/GenBank/DDBJ whole genome shotgun (WGS) entry which is preliminary data.</text>
</comment>